<keyword evidence="6 14" id="KW-0812">Transmembrane</keyword>
<organism evidence="15 16">
    <name type="scientific">Megalurothrips usitatus</name>
    <name type="common">bean blossom thrips</name>
    <dbReference type="NCBI Taxonomy" id="439358"/>
    <lineage>
        <taxon>Eukaryota</taxon>
        <taxon>Metazoa</taxon>
        <taxon>Ecdysozoa</taxon>
        <taxon>Arthropoda</taxon>
        <taxon>Hexapoda</taxon>
        <taxon>Insecta</taxon>
        <taxon>Pterygota</taxon>
        <taxon>Neoptera</taxon>
        <taxon>Paraneoptera</taxon>
        <taxon>Thysanoptera</taxon>
        <taxon>Terebrantia</taxon>
        <taxon>Thripoidea</taxon>
        <taxon>Thripidae</taxon>
        <taxon>Megalurothrips</taxon>
    </lineage>
</organism>
<evidence type="ECO:0000256" key="13">
    <source>
        <dbReference type="SAM" id="MobiDB-lite"/>
    </source>
</evidence>
<reference evidence="15" key="1">
    <citation type="submission" date="2022-12" db="EMBL/GenBank/DDBJ databases">
        <title>Chromosome-level genome assembly of the bean flower thrips Megalurothrips usitatus.</title>
        <authorList>
            <person name="Ma L."/>
            <person name="Liu Q."/>
            <person name="Li H."/>
            <person name="Cai W."/>
        </authorList>
    </citation>
    <scope>NUCLEOTIDE SEQUENCE</scope>
    <source>
        <strain evidence="15">Cailab_2022a</strain>
    </source>
</reference>
<evidence type="ECO:0000256" key="5">
    <source>
        <dbReference type="ARBA" id="ARBA00022490"/>
    </source>
</evidence>
<evidence type="ECO:0008006" key="17">
    <source>
        <dbReference type="Google" id="ProtNLM"/>
    </source>
</evidence>
<name>A0AAV7XZ85_9NEOP</name>
<dbReference type="InterPro" id="IPR006875">
    <property type="entry name" value="Sarcoglycan"/>
</dbReference>
<keyword evidence="7" id="KW-0735">Signal-anchor</keyword>
<evidence type="ECO:0000313" key="16">
    <source>
        <dbReference type="Proteomes" id="UP001075354"/>
    </source>
</evidence>
<dbReference type="AlphaFoldDB" id="A0AAV7XZ85"/>
<keyword evidence="10" id="KW-1015">Disulfide bond</keyword>
<evidence type="ECO:0000256" key="4">
    <source>
        <dbReference type="ARBA" id="ARBA00022475"/>
    </source>
</evidence>
<comment type="caution">
    <text evidence="15">The sequence shown here is derived from an EMBL/GenBank/DDBJ whole genome shotgun (WGS) entry which is preliminary data.</text>
</comment>
<evidence type="ECO:0000256" key="10">
    <source>
        <dbReference type="ARBA" id="ARBA00023157"/>
    </source>
</evidence>
<dbReference type="GO" id="GO:0016012">
    <property type="term" value="C:sarcoglycan complex"/>
    <property type="evidence" value="ECO:0007669"/>
    <property type="project" value="InterPro"/>
</dbReference>
<keyword evidence="5" id="KW-0963">Cytoplasm</keyword>
<evidence type="ECO:0000313" key="15">
    <source>
        <dbReference type="EMBL" id="KAJ1530640.1"/>
    </source>
</evidence>
<evidence type="ECO:0000256" key="9">
    <source>
        <dbReference type="ARBA" id="ARBA00023136"/>
    </source>
</evidence>
<evidence type="ECO:0000256" key="8">
    <source>
        <dbReference type="ARBA" id="ARBA00022989"/>
    </source>
</evidence>
<keyword evidence="8 14" id="KW-1133">Transmembrane helix</keyword>
<protein>
    <recommendedName>
        <fullName evidence="17">Delta-sarcoglycan</fullName>
    </recommendedName>
</protein>
<dbReference type="Pfam" id="PF04790">
    <property type="entry name" value="Sarcoglycan_1"/>
    <property type="match status" value="1"/>
</dbReference>
<evidence type="ECO:0000256" key="7">
    <source>
        <dbReference type="ARBA" id="ARBA00022968"/>
    </source>
</evidence>
<dbReference type="GO" id="GO:0042383">
    <property type="term" value="C:sarcolemma"/>
    <property type="evidence" value="ECO:0007669"/>
    <property type="project" value="UniProtKB-SubCell"/>
</dbReference>
<sequence>MPYEPRPHSLGAAPAASTLEVPRGRPDSSMDSNRTLRGESVCTDWTDSGPKSVPAHHNFHVGIYGWRKRCLYLLILGLLVMVIVNLALTLWILKVMEFSSEGMGQLRVVAGGLQLNGPAMVMDALIASNIRSRRGQPITIESSRNFTLNVRNAAGGVDSQMYMDKDRLECATGGFRVSDARGRTLFSANSQEVVVGAKQLTVTGEGGAVFDASVQTPAVRADSGSDLRLESPTRSLWVRAPTGVAIESRAGDISASCLTDLKLTSVAGSVRMRRPELEASGTPRPRPPGPGQGRPRQEGRRRDEIYQLCMCGNGKLFLSAAEGLCAADDDSAVCR</sequence>
<evidence type="ECO:0000256" key="14">
    <source>
        <dbReference type="SAM" id="Phobius"/>
    </source>
</evidence>
<evidence type="ECO:0000256" key="1">
    <source>
        <dbReference type="ARBA" id="ARBA00004245"/>
    </source>
</evidence>
<evidence type="ECO:0000256" key="12">
    <source>
        <dbReference type="ARBA" id="ARBA00023212"/>
    </source>
</evidence>
<dbReference type="EMBL" id="JAPTSV010000002">
    <property type="protein sequence ID" value="KAJ1530640.1"/>
    <property type="molecule type" value="Genomic_DNA"/>
</dbReference>
<dbReference type="PANTHER" id="PTHR12939:SF10">
    <property type="entry name" value="EG:4F1.1 PROTEIN"/>
    <property type="match status" value="1"/>
</dbReference>
<keyword evidence="9 14" id="KW-0472">Membrane</keyword>
<evidence type="ECO:0000256" key="6">
    <source>
        <dbReference type="ARBA" id="ARBA00022692"/>
    </source>
</evidence>
<comment type="similarity">
    <text evidence="3">Belongs to the sarcoglycan beta/delta/gamma/zeta family.</text>
</comment>
<keyword evidence="12" id="KW-0206">Cytoskeleton</keyword>
<keyword evidence="4" id="KW-1003">Cell membrane</keyword>
<feature type="region of interest" description="Disordered" evidence="13">
    <location>
        <begin position="1"/>
        <end position="37"/>
    </location>
</feature>
<dbReference type="GO" id="GO:0005856">
    <property type="term" value="C:cytoskeleton"/>
    <property type="evidence" value="ECO:0007669"/>
    <property type="project" value="UniProtKB-SubCell"/>
</dbReference>
<feature type="region of interest" description="Disordered" evidence="13">
    <location>
        <begin position="272"/>
        <end position="300"/>
    </location>
</feature>
<dbReference type="GO" id="GO:0060047">
    <property type="term" value="P:heart contraction"/>
    <property type="evidence" value="ECO:0007669"/>
    <property type="project" value="TreeGrafter"/>
</dbReference>
<dbReference type="InterPro" id="IPR039972">
    <property type="entry name" value="Sarcoglycan_gamma/delta/zeta"/>
</dbReference>
<accession>A0AAV7XZ85</accession>
<dbReference type="Proteomes" id="UP001075354">
    <property type="component" value="Chromosome 2"/>
</dbReference>
<evidence type="ECO:0000256" key="3">
    <source>
        <dbReference type="ARBA" id="ARBA00007574"/>
    </source>
</evidence>
<dbReference type="PANTHER" id="PTHR12939">
    <property type="entry name" value="SARCOGLYCAN"/>
    <property type="match status" value="1"/>
</dbReference>
<proteinExistence type="inferred from homology"/>
<keyword evidence="11" id="KW-0325">Glycoprotein</keyword>
<evidence type="ECO:0000256" key="2">
    <source>
        <dbReference type="ARBA" id="ARBA00004274"/>
    </source>
</evidence>
<evidence type="ECO:0000256" key="11">
    <source>
        <dbReference type="ARBA" id="ARBA00023180"/>
    </source>
</evidence>
<keyword evidence="16" id="KW-1185">Reference proteome</keyword>
<comment type="subcellular location">
    <subcellularLocation>
        <location evidence="2">Cell membrane</location>
        <location evidence="2">Sarcolemma</location>
        <topology evidence="2">Single-pass type II membrane protein</topology>
    </subcellularLocation>
    <subcellularLocation>
        <location evidence="1">Cytoplasm</location>
        <location evidence="1">Cytoskeleton</location>
    </subcellularLocation>
</comment>
<feature type="transmembrane region" description="Helical" evidence="14">
    <location>
        <begin position="70"/>
        <end position="93"/>
    </location>
</feature>
<gene>
    <name evidence="15" type="ORF">ONE63_005514</name>
</gene>